<evidence type="ECO:0000313" key="8">
    <source>
        <dbReference type="Proteomes" id="UP000288669"/>
    </source>
</evidence>
<comment type="subcellular location">
    <subcellularLocation>
        <location evidence="1">Cell envelope</location>
    </subcellularLocation>
</comment>
<dbReference type="Gene3D" id="3.40.50.1980">
    <property type="entry name" value="Nitrogenase molybdenum iron protein domain"/>
    <property type="match status" value="2"/>
</dbReference>
<name>A0A430AHB2_9ENTE</name>
<evidence type="ECO:0000259" key="6">
    <source>
        <dbReference type="PROSITE" id="PS50983"/>
    </source>
</evidence>
<keyword evidence="8" id="KW-1185">Reference proteome</keyword>
<dbReference type="PROSITE" id="PS50983">
    <property type="entry name" value="FE_B12_PBP"/>
    <property type="match status" value="1"/>
</dbReference>
<reference evidence="7 8" key="1">
    <citation type="submission" date="2017-05" db="EMBL/GenBank/DDBJ databases">
        <title>Vagococcus spp. assemblies.</title>
        <authorList>
            <person name="Gulvik C.A."/>
        </authorList>
    </citation>
    <scope>NUCLEOTIDE SEQUENCE [LARGE SCALE GENOMIC DNA]</scope>
    <source>
        <strain evidence="7 8">DSM 24756</strain>
    </source>
</reference>
<comment type="similarity">
    <text evidence="2">Belongs to the bacterial solute-binding protein 8 family.</text>
</comment>
<feature type="chain" id="PRO_5038994712" evidence="5">
    <location>
        <begin position="20"/>
        <end position="321"/>
    </location>
</feature>
<dbReference type="GO" id="GO:0030288">
    <property type="term" value="C:outer membrane-bounded periplasmic space"/>
    <property type="evidence" value="ECO:0007669"/>
    <property type="project" value="TreeGrafter"/>
</dbReference>
<protein>
    <submittedName>
        <fullName evidence="7">Fe-bacillibactin uptake system FeuA</fullName>
    </submittedName>
</protein>
<dbReference type="PANTHER" id="PTHR30532">
    <property type="entry name" value="IRON III DICITRATE-BINDING PERIPLASMIC PROTEIN"/>
    <property type="match status" value="1"/>
</dbReference>
<dbReference type="EMBL" id="NGJZ01000002">
    <property type="protein sequence ID" value="RSU07329.1"/>
    <property type="molecule type" value="Genomic_DNA"/>
</dbReference>
<feature type="signal peptide" evidence="5">
    <location>
        <begin position="1"/>
        <end position="19"/>
    </location>
</feature>
<evidence type="ECO:0000256" key="4">
    <source>
        <dbReference type="ARBA" id="ARBA00022729"/>
    </source>
</evidence>
<keyword evidence="3" id="KW-0813">Transport</keyword>
<accession>A0A430AHB2</accession>
<dbReference type="PANTHER" id="PTHR30532:SF10">
    <property type="entry name" value="IRON-UPTAKE SYSTEM-BINDING PROTEIN"/>
    <property type="match status" value="1"/>
</dbReference>
<proteinExistence type="inferred from homology"/>
<dbReference type="Proteomes" id="UP000288669">
    <property type="component" value="Unassembled WGS sequence"/>
</dbReference>
<dbReference type="InterPro" id="IPR002491">
    <property type="entry name" value="ABC_transptr_periplasmic_BD"/>
</dbReference>
<dbReference type="SUPFAM" id="SSF53807">
    <property type="entry name" value="Helical backbone' metal receptor"/>
    <property type="match status" value="1"/>
</dbReference>
<dbReference type="InterPro" id="IPR051313">
    <property type="entry name" value="Bact_iron-sidero_bind"/>
</dbReference>
<evidence type="ECO:0000256" key="5">
    <source>
        <dbReference type="SAM" id="SignalP"/>
    </source>
</evidence>
<dbReference type="RefSeq" id="WP_126825303.1">
    <property type="nucleotide sequence ID" value="NZ_JBHLWU010000002.1"/>
</dbReference>
<dbReference type="OrthoDB" id="9793175at2"/>
<dbReference type="GO" id="GO:1901678">
    <property type="term" value="P:iron coordination entity transport"/>
    <property type="evidence" value="ECO:0007669"/>
    <property type="project" value="UniProtKB-ARBA"/>
</dbReference>
<evidence type="ECO:0000313" key="7">
    <source>
        <dbReference type="EMBL" id="RSU07329.1"/>
    </source>
</evidence>
<comment type="caution">
    <text evidence="7">The sequence shown here is derived from an EMBL/GenBank/DDBJ whole genome shotgun (WGS) entry which is preliminary data.</text>
</comment>
<feature type="domain" description="Fe/B12 periplasmic-binding" evidence="6">
    <location>
        <begin position="62"/>
        <end position="321"/>
    </location>
</feature>
<evidence type="ECO:0000256" key="3">
    <source>
        <dbReference type="ARBA" id="ARBA00022448"/>
    </source>
</evidence>
<gene>
    <name evidence="7" type="ORF">CBF30_08750</name>
</gene>
<dbReference type="AlphaFoldDB" id="A0A430AHB2"/>
<dbReference type="CDD" id="cd01146">
    <property type="entry name" value="FhuD"/>
    <property type="match status" value="1"/>
</dbReference>
<dbReference type="PROSITE" id="PS51257">
    <property type="entry name" value="PROKAR_LIPOPROTEIN"/>
    <property type="match status" value="1"/>
</dbReference>
<dbReference type="Pfam" id="PF01497">
    <property type="entry name" value="Peripla_BP_2"/>
    <property type="match status" value="1"/>
</dbReference>
<sequence>MKKNVLLCGALLISLLLVGCESKKEGSATASQSSNSDTSVAAKKQSITYLNKDYQVNIPTKKIVTASIEAMEDAAALGVKPLGAVTVGGEIPHYLSSALGSEIVNVGDKFGPNVEVMTSLQPDVILGSTKFDESVTKNLEKIAPTINVSHQSSTWKENLSLLGKLSGKEEKAQSLVSDYEKELMKTKKTHAAISDLSVVILRVRGGELCLYGSQVYYNPMLYDELGFKKPETIDKVKGQETISIEQFAKINPDIVFVQFAADENKGHESFIKELKANPIWKSMTATKKNKVYFDVVDGGYQGGTYLSKAKMLEQLNKKVLK</sequence>
<evidence type="ECO:0000256" key="1">
    <source>
        <dbReference type="ARBA" id="ARBA00004196"/>
    </source>
</evidence>
<organism evidence="7 8">
    <name type="scientific">Vagococcus entomophilus</name>
    <dbReference type="NCBI Taxonomy" id="1160095"/>
    <lineage>
        <taxon>Bacteria</taxon>
        <taxon>Bacillati</taxon>
        <taxon>Bacillota</taxon>
        <taxon>Bacilli</taxon>
        <taxon>Lactobacillales</taxon>
        <taxon>Enterococcaceae</taxon>
        <taxon>Vagococcus</taxon>
    </lineage>
</organism>
<keyword evidence="4 5" id="KW-0732">Signal</keyword>
<evidence type="ECO:0000256" key="2">
    <source>
        <dbReference type="ARBA" id="ARBA00008814"/>
    </source>
</evidence>